<gene>
    <name evidence="3" type="ORF">P0O15_11265</name>
</gene>
<evidence type="ECO:0000256" key="1">
    <source>
        <dbReference type="SAM" id="Coils"/>
    </source>
</evidence>
<comment type="caution">
    <text evidence="3">The sequence shown here is derived from an EMBL/GenBank/DDBJ whole genome shotgun (WGS) entry which is preliminary data.</text>
</comment>
<name>A0ABT5XAR3_9EURY</name>
<reference evidence="3 4" key="1">
    <citation type="submission" date="2023-03" db="EMBL/GenBank/DDBJ databases">
        <title>WGS of Methanotrichaceae archaeon Mx.</title>
        <authorList>
            <person name="Sorokin D.Y."/>
            <person name="Merkel A.Y."/>
        </authorList>
    </citation>
    <scope>NUCLEOTIDE SEQUENCE [LARGE SCALE GENOMIC DNA]</scope>
    <source>
        <strain evidence="3 4">Mx</strain>
    </source>
</reference>
<accession>A0ABT5XAR3</accession>
<dbReference type="Proteomes" id="UP001220010">
    <property type="component" value="Unassembled WGS sequence"/>
</dbReference>
<protein>
    <submittedName>
        <fullName evidence="3">Uncharacterized protein</fullName>
    </submittedName>
</protein>
<organism evidence="3 4">
    <name type="scientific">Candidatus Methanocrinis natronophilus</name>
    <dbReference type="NCBI Taxonomy" id="3033396"/>
    <lineage>
        <taxon>Archaea</taxon>
        <taxon>Methanobacteriati</taxon>
        <taxon>Methanobacteriota</taxon>
        <taxon>Stenosarchaea group</taxon>
        <taxon>Methanomicrobia</taxon>
        <taxon>Methanotrichales</taxon>
        <taxon>Methanotrichaceae</taxon>
        <taxon>Methanocrinis</taxon>
    </lineage>
</organism>
<feature type="coiled-coil region" evidence="1">
    <location>
        <begin position="32"/>
        <end position="59"/>
    </location>
</feature>
<dbReference type="EMBL" id="JARFPK010000059">
    <property type="protein sequence ID" value="MDF0591737.1"/>
    <property type="molecule type" value="Genomic_DNA"/>
</dbReference>
<dbReference type="RefSeq" id="WP_316967462.1">
    <property type="nucleotide sequence ID" value="NZ_JARFPK010000059.1"/>
</dbReference>
<feature type="region of interest" description="Disordered" evidence="2">
    <location>
        <begin position="264"/>
        <end position="299"/>
    </location>
</feature>
<proteinExistence type="predicted"/>
<keyword evidence="4" id="KW-1185">Reference proteome</keyword>
<evidence type="ECO:0000313" key="3">
    <source>
        <dbReference type="EMBL" id="MDF0591737.1"/>
    </source>
</evidence>
<evidence type="ECO:0000313" key="4">
    <source>
        <dbReference type="Proteomes" id="UP001220010"/>
    </source>
</evidence>
<sequence>MKNQETASGRLPSIPEVVTFPQEDSSITGKINLSVAEENALLRERNRQLEAENAILGEKETATALHHYVSSTDIIRKLAAVLPNCPPEAQTAIREAIDEISALREREAAHLEDDAETFNAVLEALRTIQPGKESARFFRDSETRIQNAAPEDKPLVINARIKAASAMIRDSPPPSTSTTTEGPDPLRYDTRTLNQKRGEAIAAHAQKTGKAAIKSTEAVTVLETVEGRRLDRKTVHRAMDVARGILRASSEVVGGIRRLVIPSLPGGEEDRPQHVVGGGGDRGGVSRPRRWAVPWDGVD</sequence>
<evidence type="ECO:0000256" key="2">
    <source>
        <dbReference type="SAM" id="MobiDB-lite"/>
    </source>
</evidence>
<keyword evidence="1" id="KW-0175">Coiled coil</keyword>